<dbReference type="WBParaSite" id="MhA1_Contig1878.frz3.gene7">
    <property type="protein sequence ID" value="MhA1_Contig1878.frz3.gene7"/>
    <property type="gene ID" value="MhA1_Contig1878.frz3.gene7"/>
</dbReference>
<name>A0A1I8BCR2_MELHA</name>
<reference evidence="3" key="1">
    <citation type="submission" date="2016-11" db="UniProtKB">
        <authorList>
            <consortium name="WormBaseParasite"/>
        </authorList>
    </citation>
    <scope>IDENTIFICATION</scope>
</reference>
<sequence>MRRHYGFWNRAHKLGPCEETESEGGEANGTDQRLNVYHVEDVDVQRMQVDDFGRQLTPTPPRAGGSKGDTDAATSSTIAGGGN</sequence>
<evidence type="ECO:0000313" key="3">
    <source>
        <dbReference type="WBParaSite" id="MhA1_Contig1878.frz3.gene7"/>
    </source>
</evidence>
<feature type="region of interest" description="Disordered" evidence="1">
    <location>
        <begin position="48"/>
        <end position="83"/>
    </location>
</feature>
<accession>A0A1I8BCR2</accession>
<protein>
    <submittedName>
        <fullName evidence="3">Uncharacterized protein</fullName>
    </submittedName>
</protein>
<proteinExistence type="predicted"/>
<keyword evidence="2" id="KW-1185">Reference proteome</keyword>
<evidence type="ECO:0000313" key="2">
    <source>
        <dbReference type="Proteomes" id="UP000095281"/>
    </source>
</evidence>
<organism evidence="2 3">
    <name type="scientific">Meloidogyne hapla</name>
    <name type="common">Root-knot nematode worm</name>
    <dbReference type="NCBI Taxonomy" id="6305"/>
    <lineage>
        <taxon>Eukaryota</taxon>
        <taxon>Metazoa</taxon>
        <taxon>Ecdysozoa</taxon>
        <taxon>Nematoda</taxon>
        <taxon>Chromadorea</taxon>
        <taxon>Rhabditida</taxon>
        <taxon>Tylenchina</taxon>
        <taxon>Tylenchomorpha</taxon>
        <taxon>Tylenchoidea</taxon>
        <taxon>Meloidogynidae</taxon>
        <taxon>Meloidogyninae</taxon>
        <taxon>Meloidogyne</taxon>
    </lineage>
</organism>
<dbReference type="AlphaFoldDB" id="A0A1I8BCR2"/>
<dbReference type="Proteomes" id="UP000095281">
    <property type="component" value="Unplaced"/>
</dbReference>
<feature type="compositionally biased region" description="Polar residues" evidence="1">
    <location>
        <begin position="72"/>
        <end position="83"/>
    </location>
</feature>
<feature type="region of interest" description="Disordered" evidence="1">
    <location>
        <begin position="1"/>
        <end position="34"/>
    </location>
</feature>
<evidence type="ECO:0000256" key="1">
    <source>
        <dbReference type="SAM" id="MobiDB-lite"/>
    </source>
</evidence>
<feature type="compositionally biased region" description="Basic residues" evidence="1">
    <location>
        <begin position="1"/>
        <end position="13"/>
    </location>
</feature>